<dbReference type="EMBL" id="LQYG01000109">
    <property type="protein sequence ID" value="KYC59611.1"/>
    <property type="molecule type" value="Genomic_DNA"/>
</dbReference>
<comment type="caution">
    <text evidence="1">The sequence shown here is derived from an EMBL/GenBank/DDBJ whole genome shotgun (WGS) entry which is preliminary data.</text>
</comment>
<organism evidence="1 3">
    <name type="scientific">Heyndrickxia coagulans</name>
    <name type="common">Weizmannia coagulans</name>
    <dbReference type="NCBI Taxonomy" id="1398"/>
    <lineage>
        <taxon>Bacteria</taxon>
        <taxon>Bacillati</taxon>
        <taxon>Bacillota</taxon>
        <taxon>Bacilli</taxon>
        <taxon>Bacillales</taxon>
        <taxon>Bacillaceae</taxon>
        <taxon>Heyndrickxia</taxon>
    </lineage>
</organism>
<evidence type="ECO:0000313" key="4">
    <source>
        <dbReference type="Proteomes" id="UP000075304"/>
    </source>
</evidence>
<protein>
    <submittedName>
        <fullName evidence="1">Uncharacterized protein</fullName>
    </submittedName>
</protein>
<dbReference type="Proteomes" id="UP000075288">
    <property type="component" value="Unassembled WGS sequence"/>
</dbReference>
<evidence type="ECO:0000313" key="1">
    <source>
        <dbReference type="EMBL" id="KYC59611.1"/>
    </source>
</evidence>
<dbReference type="EMBL" id="LQYI01000058">
    <property type="protein sequence ID" value="KYC68303.1"/>
    <property type="molecule type" value="Genomic_DNA"/>
</dbReference>
<evidence type="ECO:0000313" key="3">
    <source>
        <dbReference type="Proteomes" id="UP000075288"/>
    </source>
</evidence>
<gene>
    <name evidence="1" type="ORF">B4098_1605</name>
    <name evidence="2" type="ORF">B4099_1791</name>
</gene>
<reference evidence="3 4" key="1">
    <citation type="submission" date="2016-01" db="EMBL/GenBank/DDBJ databases">
        <title>Genome Sequences of Twelve Sporeforming Bacillus Species Isolated from Foods.</title>
        <authorList>
            <person name="Berendsen E.M."/>
            <person name="Wells-Bennik M.H."/>
            <person name="Krawcyk A.O."/>
            <person name="De Jong A."/>
            <person name="Holsappel S."/>
            <person name="Eijlander R.T."/>
            <person name="Kuipers O.P."/>
        </authorList>
    </citation>
    <scope>NUCLEOTIDE SEQUENCE [LARGE SCALE GENOMIC DNA]</scope>
    <source>
        <strain evidence="1 3">B4098</strain>
        <strain evidence="2 4">B4099</strain>
    </source>
</reference>
<dbReference type="AlphaFoldDB" id="A0A150JR96"/>
<name>A0A150JR96_HEYCO</name>
<proteinExistence type="predicted"/>
<sequence length="57" mass="6288">MHAQIIRACTFPFLEPHKAAPTNTAAEKAPFCSQGAHRTALLVDFFPKKLYDNSVDA</sequence>
<dbReference type="Proteomes" id="UP000075304">
    <property type="component" value="Unassembled WGS sequence"/>
</dbReference>
<dbReference type="PATRIC" id="fig|1398.25.peg.3176"/>
<evidence type="ECO:0000313" key="2">
    <source>
        <dbReference type="EMBL" id="KYC68303.1"/>
    </source>
</evidence>
<accession>A0A150JR96</accession>